<dbReference type="NCBIfam" id="NF007139">
    <property type="entry name" value="PRK09585.1-3"/>
    <property type="match status" value="1"/>
</dbReference>
<dbReference type="UniPathway" id="UPA00544"/>
<dbReference type="GO" id="GO:0016773">
    <property type="term" value="F:phosphotransferase activity, alcohol group as acceptor"/>
    <property type="evidence" value="ECO:0007669"/>
    <property type="project" value="UniProtKB-UniRule"/>
</dbReference>
<dbReference type="InterPro" id="IPR005338">
    <property type="entry name" value="Anhydro_N_Ac-Mur_kinase"/>
</dbReference>
<keyword evidence="1" id="KW-0067">ATP-binding</keyword>
<dbReference type="UniPathway" id="UPA00343"/>
<comment type="pathway">
    <text evidence="1">Cell wall biogenesis; peptidoglycan recycling.</text>
</comment>
<feature type="binding site" evidence="1">
    <location>
        <begin position="11"/>
        <end position="18"/>
    </location>
    <ligand>
        <name>ATP</name>
        <dbReference type="ChEBI" id="CHEBI:30616"/>
    </ligand>
</feature>
<dbReference type="GO" id="GO:0016301">
    <property type="term" value="F:kinase activity"/>
    <property type="evidence" value="ECO:0007669"/>
    <property type="project" value="UniProtKB-KW"/>
</dbReference>
<sequence>MRDLYVGLMSGTSLDGIDAVLADFGAQMPVLIAAHYIPYKRELSERLLALQSSGENELHHAAVLGIEIAHLYNEAVQAVLGHAGITAESVRGIGCHGQTVRHNPGQGYTLQLGNPSLLAELCDISVVADFRSRDIAAGGQGAPLVPAFHEAVFHSNQAHRVILNVGGVANITDLNLRTVTKGFDTGPGNVLLDAWVQRHTGQAYDEGGAWAASGQIVPHLLQALMAHPYFAMPPPKSCGREQFNLGWIESHLSTGIRPEDVQTTLLELTAQSATSAIHHWCGIPGELVVCGGGAHNTALMKRLQSHLPKSRVLLSNVLGIDADWVEAMAFAWLAKQTLLGKPTNLAAVTGAKGARILGAIYPR</sequence>
<dbReference type="InterPro" id="IPR043129">
    <property type="entry name" value="ATPase_NBD"/>
</dbReference>
<reference evidence="2" key="1">
    <citation type="journal article" name="DNA Res.">
        <title>The physiological potential of anammox bacteria as revealed by their core genome structure.</title>
        <authorList>
            <person name="Okubo T."/>
            <person name="Toyoda A."/>
            <person name="Fukuhara K."/>
            <person name="Uchiyama I."/>
            <person name="Harigaya Y."/>
            <person name="Kuroiwa M."/>
            <person name="Suzuki T."/>
            <person name="Murakami Y."/>
            <person name="Suwa Y."/>
            <person name="Takami H."/>
        </authorList>
    </citation>
    <scope>NUCLEOTIDE SEQUENCE</scope>
    <source>
        <strain evidence="2">317325-3</strain>
    </source>
</reference>
<evidence type="ECO:0000256" key="1">
    <source>
        <dbReference type="HAMAP-Rule" id="MF_01270"/>
    </source>
</evidence>
<dbReference type="Proteomes" id="UP000662914">
    <property type="component" value="Chromosome"/>
</dbReference>
<dbReference type="Pfam" id="PF03702">
    <property type="entry name" value="AnmK"/>
    <property type="match status" value="1"/>
</dbReference>
<dbReference type="SUPFAM" id="SSF53067">
    <property type="entry name" value="Actin-like ATPase domain"/>
    <property type="match status" value="1"/>
</dbReference>
<comment type="catalytic activity">
    <reaction evidence="1">
        <text>1,6-anhydro-N-acetyl-beta-muramate + ATP + H2O = N-acetyl-D-muramate 6-phosphate + ADP + H(+)</text>
        <dbReference type="Rhea" id="RHEA:24952"/>
        <dbReference type="ChEBI" id="CHEBI:15377"/>
        <dbReference type="ChEBI" id="CHEBI:15378"/>
        <dbReference type="ChEBI" id="CHEBI:30616"/>
        <dbReference type="ChEBI" id="CHEBI:58690"/>
        <dbReference type="ChEBI" id="CHEBI:58722"/>
        <dbReference type="ChEBI" id="CHEBI:456216"/>
        <dbReference type="EC" id="2.7.1.170"/>
    </reaction>
</comment>
<evidence type="ECO:0000313" key="3">
    <source>
        <dbReference type="Proteomes" id="UP000662914"/>
    </source>
</evidence>
<dbReference type="GO" id="GO:0006040">
    <property type="term" value="P:amino sugar metabolic process"/>
    <property type="evidence" value="ECO:0007669"/>
    <property type="project" value="InterPro"/>
</dbReference>
<accession>A0A809RUG1</accession>
<comment type="pathway">
    <text evidence="1">Amino-sugar metabolism; 1,6-anhydro-N-acetylmuramate degradation.</text>
</comment>
<dbReference type="KEGG" id="ddz:DSYM_05250"/>
<name>A0A809RUG1_9PROT</name>
<gene>
    <name evidence="1" type="primary">anmK</name>
    <name evidence="2" type="ORF">DSYM_05250</name>
</gene>
<comment type="similarity">
    <text evidence="1">Belongs to the anhydro-N-acetylmuramic acid kinase family.</text>
</comment>
<dbReference type="EMBL" id="AP021857">
    <property type="protein sequence ID" value="BBO19826.1"/>
    <property type="molecule type" value="Genomic_DNA"/>
</dbReference>
<protein>
    <recommendedName>
        <fullName evidence="1">Anhydro-N-acetylmuramic acid kinase</fullName>
        <ecNumber evidence="1">2.7.1.170</ecNumber>
    </recommendedName>
    <alternativeName>
        <fullName evidence="1">AnhMurNAc kinase</fullName>
    </alternativeName>
</protein>
<keyword evidence="1" id="KW-0808">Transferase</keyword>
<keyword evidence="1" id="KW-0547">Nucleotide-binding</keyword>
<dbReference type="GO" id="GO:0009254">
    <property type="term" value="P:peptidoglycan turnover"/>
    <property type="evidence" value="ECO:0007669"/>
    <property type="project" value="UniProtKB-UniRule"/>
</dbReference>
<keyword evidence="1" id="KW-0119">Carbohydrate metabolism</keyword>
<dbReference type="GO" id="GO:0005524">
    <property type="term" value="F:ATP binding"/>
    <property type="evidence" value="ECO:0007669"/>
    <property type="project" value="UniProtKB-UniRule"/>
</dbReference>
<dbReference type="HAMAP" id="MF_01270">
    <property type="entry name" value="AnhMurNAc_kinase"/>
    <property type="match status" value="1"/>
</dbReference>
<dbReference type="AlphaFoldDB" id="A0A809RUG1"/>
<dbReference type="PANTHER" id="PTHR30605">
    <property type="entry name" value="ANHYDRO-N-ACETYLMURAMIC ACID KINASE"/>
    <property type="match status" value="1"/>
</dbReference>
<dbReference type="PANTHER" id="PTHR30605:SF0">
    <property type="entry name" value="ANHYDRO-N-ACETYLMURAMIC ACID KINASE"/>
    <property type="match status" value="1"/>
</dbReference>
<dbReference type="GO" id="GO:0097175">
    <property type="term" value="P:1,6-anhydro-N-acetyl-beta-muramic acid catabolic process"/>
    <property type="evidence" value="ECO:0007669"/>
    <property type="project" value="UniProtKB-UniRule"/>
</dbReference>
<evidence type="ECO:0000313" key="2">
    <source>
        <dbReference type="EMBL" id="BBO19826.1"/>
    </source>
</evidence>
<dbReference type="EC" id="2.7.1.170" evidence="1"/>
<dbReference type="Gene3D" id="3.30.420.40">
    <property type="match status" value="2"/>
</dbReference>
<comment type="function">
    <text evidence="1">Catalyzes the specific phosphorylation of 1,6-anhydro-N-acetylmuramic acid (anhMurNAc) with the simultaneous cleavage of the 1,6-anhydro ring, generating MurNAc-6-P. Is required for the utilization of anhMurNAc either imported from the medium or derived from its own cell wall murein, and thus plays a role in cell wall recycling.</text>
</comment>
<proteinExistence type="inferred from homology"/>
<dbReference type="CDD" id="cd24050">
    <property type="entry name" value="ASKHA_NBD_ANMK"/>
    <property type="match status" value="1"/>
</dbReference>
<keyword evidence="1 2" id="KW-0418">Kinase</keyword>
<organism evidence="2 3">
    <name type="scientific">Candidatus Desulfobacillus denitrificans</name>
    <dbReference type="NCBI Taxonomy" id="2608985"/>
    <lineage>
        <taxon>Bacteria</taxon>
        <taxon>Pseudomonadati</taxon>
        <taxon>Pseudomonadota</taxon>
        <taxon>Betaproteobacteria</taxon>
        <taxon>Candidatus Desulfobacillus</taxon>
    </lineage>
</organism>